<evidence type="ECO:0000256" key="1">
    <source>
        <dbReference type="SAM" id="MobiDB-lite"/>
    </source>
</evidence>
<dbReference type="Proteomes" id="UP001652640">
    <property type="component" value="Chromosome 6"/>
</dbReference>
<keyword evidence="2" id="KW-1185">Reference proteome</keyword>
<organism evidence="2 3">
    <name type="scientific">Odocoileus virginianus</name>
    <name type="common">White-tailed deer</name>
    <dbReference type="NCBI Taxonomy" id="9874"/>
    <lineage>
        <taxon>Eukaryota</taxon>
        <taxon>Metazoa</taxon>
        <taxon>Chordata</taxon>
        <taxon>Craniata</taxon>
        <taxon>Vertebrata</taxon>
        <taxon>Euteleostomi</taxon>
        <taxon>Mammalia</taxon>
        <taxon>Eutheria</taxon>
        <taxon>Laurasiatheria</taxon>
        <taxon>Artiodactyla</taxon>
        <taxon>Ruminantia</taxon>
        <taxon>Pecora</taxon>
        <taxon>Cervidae</taxon>
        <taxon>Odocoileinae</taxon>
        <taxon>Odocoileus</taxon>
    </lineage>
</organism>
<feature type="compositionally biased region" description="Basic residues" evidence="1">
    <location>
        <begin position="100"/>
        <end position="111"/>
    </location>
</feature>
<feature type="compositionally biased region" description="Low complexity" evidence="1">
    <location>
        <begin position="146"/>
        <end position="165"/>
    </location>
</feature>
<reference evidence="3" key="2">
    <citation type="submission" date="2025-08" db="UniProtKB">
        <authorList>
            <consortium name="RefSeq"/>
        </authorList>
    </citation>
    <scope>IDENTIFICATION</scope>
    <source>
        <tissue evidence="3">Tongue muscle</tissue>
    </source>
</reference>
<feature type="compositionally biased region" description="Low complexity" evidence="1">
    <location>
        <begin position="119"/>
        <end position="132"/>
    </location>
</feature>
<feature type="region of interest" description="Disordered" evidence="1">
    <location>
        <begin position="1"/>
        <end position="194"/>
    </location>
</feature>
<sequence>MPPSHNRGPPQFPRPVRERRAGPPQWVPGSRAHRALALRPAAGRFAPRDASSPLAFRKRPGAEAWTHSHPSAPQGAAGPAREGHRICMRPAASSAEGAGTRRRPRPRRAARAGRGGSEAGLSSPARRGAASLLRRRSLLPPPPPSRSLVLAGAAQTCSGAAAPAPIGSGLRPRDPATGAGGSAPRQAGPLGTAR</sequence>
<gene>
    <name evidence="3" type="primary">LOC139035468</name>
</gene>
<accession>A0ABM4I9U8</accession>
<reference evidence="2" key="1">
    <citation type="journal article" date="2022" name="J. Hered.">
        <title>A De Novo Chromosome-Level Genome Assembly of the White-Tailed Deer, Odocoileus Virginianus.</title>
        <authorList>
            <person name="London E.W."/>
            <person name="Roca A.L."/>
            <person name="Novakofski J.E."/>
            <person name="Mateus-Pinilla N.E."/>
        </authorList>
    </citation>
    <scope>NUCLEOTIDE SEQUENCE [LARGE SCALE GENOMIC DNA]</scope>
</reference>
<dbReference type="RefSeq" id="XP_070324596.1">
    <property type="nucleotide sequence ID" value="XM_070468495.1"/>
</dbReference>
<evidence type="ECO:0000313" key="3">
    <source>
        <dbReference type="RefSeq" id="XP_070324596.1"/>
    </source>
</evidence>
<proteinExistence type="predicted"/>
<dbReference type="GeneID" id="139035468"/>
<protein>
    <submittedName>
        <fullName evidence="3">Uncharacterized protein C10orf95-like</fullName>
    </submittedName>
</protein>
<name>A0ABM4I9U8_ODOVR</name>
<evidence type="ECO:0000313" key="2">
    <source>
        <dbReference type="Proteomes" id="UP001652640"/>
    </source>
</evidence>